<dbReference type="SUPFAM" id="SSF47266">
    <property type="entry name" value="4-helical cytokines"/>
    <property type="match status" value="1"/>
</dbReference>
<dbReference type="AlphaFoldDB" id="A0A8D2MAF8"/>
<evidence type="ECO:0008006" key="3">
    <source>
        <dbReference type="Google" id="ProtNLM"/>
    </source>
</evidence>
<dbReference type="InterPro" id="IPR009079">
    <property type="entry name" value="4_helix_cytokine-like_core"/>
</dbReference>
<protein>
    <recommendedName>
        <fullName evidence="3">IL-12A</fullName>
    </recommendedName>
</protein>
<reference evidence="1" key="1">
    <citation type="submission" date="2025-08" db="UniProtKB">
        <authorList>
            <consortium name="Ensembl"/>
        </authorList>
    </citation>
    <scope>IDENTIFICATION</scope>
</reference>
<dbReference type="Ensembl" id="ENSZALT00000005750.1">
    <property type="protein sequence ID" value="ENSZALP00000003670.1"/>
    <property type="gene ID" value="ENSZALG00000003581.1"/>
</dbReference>
<evidence type="ECO:0000313" key="2">
    <source>
        <dbReference type="Proteomes" id="UP000694413"/>
    </source>
</evidence>
<evidence type="ECO:0000313" key="1">
    <source>
        <dbReference type="Ensembl" id="ENSZALP00000003670.1"/>
    </source>
</evidence>
<keyword evidence="2" id="KW-1185">Reference proteome</keyword>
<dbReference type="Gene3D" id="1.20.1250.10">
    <property type="match status" value="1"/>
</dbReference>
<sequence length="170" mass="18841">PQYFQFDPHSIQAKINISKCILLMLSLHFSNFILSPLVLSLNPSKCILLMESNTLGFECSLEEVDLHDITENQLNTLRACTAADPGPGNCPVLEKSTFDEGKCLQGISEDVRAYRAQLRSLPDPQLLAALDGMMEVRIPAPHRPQNSPGLGQFQGSNVGYHEEISQFTQK</sequence>
<dbReference type="Proteomes" id="UP000694413">
    <property type="component" value="Unassembled WGS sequence"/>
</dbReference>
<proteinExistence type="predicted"/>
<name>A0A8D2MAF8_ZONAL</name>
<accession>A0A8D2MAF8</accession>
<organism evidence="1 2">
    <name type="scientific">Zonotrichia albicollis</name>
    <name type="common">White-throated sparrow</name>
    <name type="synonym">Fringilla albicollis</name>
    <dbReference type="NCBI Taxonomy" id="44394"/>
    <lineage>
        <taxon>Eukaryota</taxon>
        <taxon>Metazoa</taxon>
        <taxon>Chordata</taxon>
        <taxon>Craniata</taxon>
        <taxon>Vertebrata</taxon>
        <taxon>Euteleostomi</taxon>
        <taxon>Archelosauria</taxon>
        <taxon>Archosauria</taxon>
        <taxon>Dinosauria</taxon>
        <taxon>Saurischia</taxon>
        <taxon>Theropoda</taxon>
        <taxon>Coelurosauria</taxon>
        <taxon>Aves</taxon>
        <taxon>Neognathae</taxon>
        <taxon>Neoaves</taxon>
        <taxon>Telluraves</taxon>
        <taxon>Australaves</taxon>
        <taxon>Passeriformes</taxon>
        <taxon>Passerellidae</taxon>
        <taxon>Zonotrichia</taxon>
    </lineage>
</organism>
<reference evidence="1" key="2">
    <citation type="submission" date="2025-09" db="UniProtKB">
        <authorList>
            <consortium name="Ensembl"/>
        </authorList>
    </citation>
    <scope>IDENTIFICATION</scope>
</reference>